<gene>
    <name evidence="1" type="ORF">DES43_15613</name>
</gene>
<dbReference type="Proteomes" id="UP000294958">
    <property type="component" value="Unassembled WGS sequence"/>
</dbReference>
<organism evidence="1 2">
    <name type="scientific">Aquamicrobium defluvii</name>
    <dbReference type="NCBI Taxonomy" id="69279"/>
    <lineage>
        <taxon>Bacteria</taxon>
        <taxon>Pseudomonadati</taxon>
        <taxon>Pseudomonadota</taxon>
        <taxon>Alphaproteobacteria</taxon>
        <taxon>Hyphomicrobiales</taxon>
        <taxon>Phyllobacteriaceae</taxon>
        <taxon>Aquamicrobium</taxon>
    </lineage>
</organism>
<dbReference type="AlphaFoldDB" id="A0A4R6Y4B0"/>
<evidence type="ECO:0000313" key="2">
    <source>
        <dbReference type="Proteomes" id="UP000294958"/>
    </source>
</evidence>
<dbReference type="RefSeq" id="WP_133676358.1">
    <property type="nucleotide sequence ID" value="NZ_SNZF01000056.1"/>
</dbReference>
<keyword evidence="2" id="KW-1185">Reference proteome</keyword>
<protein>
    <submittedName>
        <fullName evidence="1">Uncharacterized protein</fullName>
    </submittedName>
</protein>
<dbReference type="OrthoDB" id="8117256at2"/>
<comment type="caution">
    <text evidence="1">The sequence shown here is derived from an EMBL/GenBank/DDBJ whole genome shotgun (WGS) entry which is preliminary data.</text>
</comment>
<evidence type="ECO:0000313" key="1">
    <source>
        <dbReference type="EMBL" id="TDR28889.1"/>
    </source>
</evidence>
<sequence>MPDPVAPFISELIRAANETDRLTKAERARLLQRCAATIRDYRHQINYSETPANDGGPNDVAHEWSEMARLIDLFSAEEVSKALLDAVATIKAARTLLEIKHEIEAEDGGGAA</sequence>
<proteinExistence type="predicted"/>
<reference evidence="1 2" key="1">
    <citation type="submission" date="2019-03" db="EMBL/GenBank/DDBJ databases">
        <title>Genomic Encyclopedia of Type Strains, Phase IV (KMG-IV): sequencing the most valuable type-strain genomes for metagenomic binning, comparative biology and taxonomic classification.</title>
        <authorList>
            <person name="Goeker M."/>
        </authorList>
    </citation>
    <scope>NUCLEOTIDE SEQUENCE [LARGE SCALE GENOMIC DNA]</scope>
    <source>
        <strain evidence="1 2">DSM 11603</strain>
    </source>
</reference>
<dbReference type="EMBL" id="SNZF01000056">
    <property type="protein sequence ID" value="TDR28889.1"/>
    <property type="molecule type" value="Genomic_DNA"/>
</dbReference>
<name>A0A4R6Y4B0_9HYPH</name>
<accession>A0A4R6Y4B0</accession>